<dbReference type="VEuPathDB" id="ToxoDB:cyc_03331"/>
<dbReference type="InParanoid" id="A0A1D3D6U6"/>
<dbReference type="InterPro" id="IPR044244">
    <property type="entry name" value="TTC27/Emw1"/>
</dbReference>
<dbReference type="VEuPathDB" id="ToxoDB:LOC34620039"/>
<dbReference type="InterPro" id="IPR011990">
    <property type="entry name" value="TPR-like_helical_dom_sf"/>
</dbReference>
<gene>
    <name evidence="5" type="ORF">cyc_03331</name>
</gene>
<keyword evidence="1" id="KW-0677">Repeat</keyword>
<feature type="compositionally biased region" description="Low complexity" evidence="4">
    <location>
        <begin position="119"/>
        <end position="132"/>
    </location>
</feature>
<keyword evidence="6" id="KW-1185">Reference proteome</keyword>
<dbReference type="PANTHER" id="PTHR16193">
    <property type="entry name" value="TETRATRICOPEPTIDE REPEAT PROTEIN 27"/>
    <property type="match status" value="1"/>
</dbReference>
<dbReference type="EMBL" id="JROU02000474">
    <property type="protein sequence ID" value="OEH79140.1"/>
    <property type="molecule type" value="Genomic_DNA"/>
</dbReference>
<evidence type="ECO:0000256" key="3">
    <source>
        <dbReference type="PROSITE-ProRule" id="PRU00339"/>
    </source>
</evidence>
<dbReference type="SUPFAM" id="SSF48452">
    <property type="entry name" value="TPR-like"/>
    <property type="match status" value="1"/>
</dbReference>
<evidence type="ECO:0000313" key="6">
    <source>
        <dbReference type="Proteomes" id="UP000095192"/>
    </source>
</evidence>
<dbReference type="PANTHER" id="PTHR16193:SF0">
    <property type="entry name" value="TETRATRICOPEPTIDE REPEAT PROTEIN 27"/>
    <property type="match status" value="1"/>
</dbReference>
<evidence type="ECO:0000256" key="2">
    <source>
        <dbReference type="ARBA" id="ARBA00022803"/>
    </source>
</evidence>
<organism evidence="5 6">
    <name type="scientific">Cyclospora cayetanensis</name>
    <dbReference type="NCBI Taxonomy" id="88456"/>
    <lineage>
        <taxon>Eukaryota</taxon>
        <taxon>Sar</taxon>
        <taxon>Alveolata</taxon>
        <taxon>Apicomplexa</taxon>
        <taxon>Conoidasida</taxon>
        <taxon>Coccidia</taxon>
        <taxon>Eucoccidiorida</taxon>
        <taxon>Eimeriorina</taxon>
        <taxon>Eimeriidae</taxon>
        <taxon>Cyclospora</taxon>
    </lineage>
</organism>
<evidence type="ECO:0000256" key="1">
    <source>
        <dbReference type="ARBA" id="ARBA00022737"/>
    </source>
</evidence>
<dbReference type="InterPro" id="IPR019734">
    <property type="entry name" value="TPR_rpt"/>
</dbReference>
<feature type="region of interest" description="Disordered" evidence="4">
    <location>
        <begin position="111"/>
        <end position="150"/>
    </location>
</feature>
<keyword evidence="2 3" id="KW-0802">TPR repeat</keyword>
<accession>A0A1D3D6U6</accession>
<dbReference type="Proteomes" id="UP000095192">
    <property type="component" value="Unassembled WGS sequence"/>
</dbReference>
<feature type="repeat" description="TPR" evidence="3">
    <location>
        <begin position="866"/>
        <end position="899"/>
    </location>
</feature>
<evidence type="ECO:0000256" key="4">
    <source>
        <dbReference type="SAM" id="MobiDB-lite"/>
    </source>
</evidence>
<reference evidence="5 6" key="1">
    <citation type="journal article" date="2016" name="BMC Genomics">
        <title>Comparative genomics reveals Cyclospora cayetanensis possesses coccidia-like metabolism and invasion components but unique surface antigens.</title>
        <authorList>
            <person name="Liu S."/>
            <person name="Wang L."/>
            <person name="Zheng H."/>
            <person name="Xu Z."/>
            <person name="Roellig D.M."/>
            <person name="Li N."/>
            <person name="Frace M.A."/>
            <person name="Tang K."/>
            <person name="Arrowood M.J."/>
            <person name="Moss D.M."/>
            <person name="Zhang L."/>
            <person name="Feng Y."/>
            <person name="Xiao L."/>
        </authorList>
    </citation>
    <scope>NUCLEOTIDE SEQUENCE [LARGE SCALE GENOMIC DNA]</scope>
    <source>
        <strain evidence="5 6">CHN_HEN01</strain>
    </source>
</reference>
<evidence type="ECO:0000313" key="5">
    <source>
        <dbReference type="EMBL" id="OEH79140.1"/>
    </source>
</evidence>
<dbReference type="PROSITE" id="PS50005">
    <property type="entry name" value="TPR"/>
    <property type="match status" value="1"/>
</dbReference>
<dbReference type="Gene3D" id="1.25.40.10">
    <property type="entry name" value="Tetratricopeptide repeat domain"/>
    <property type="match status" value="1"/>
</dbReference>
<proteinExistence type="predicted"/>
<comment type="caution">
    <text evidence="5">The sequence shown here is derived from an EMBL/GenBank/DDBJ whole genome shotgun (WGS) entry which is preliminary data.</text>
</comment>
<dbReference type="AlphaFoldDB" id="A0A1D3D6U6"/>
<sequence length="1090" mass="119552">MKGTLGKALWRLEAELLAPSRGLKGLRGVLHAVADAVEESLARDFPADSEEEAVAVRKELAYLCDLCIWLRRCQWRSVFTRGWSLHHLPQLVRRRPHSACNSVAAAVEGRDSTDGANFADSADSSMQDAATAYPGKHEGEKPPGLAASSEGSFANVEGDLAEVLKAQAAQCCSQGSSLLLALRSRCALVVAIAGVFVFAQANITGPSFGRVSATELLEVKRTEEGRKRHPDLYPSKQLPPAAAAHAASRKGCCCCCFYCGMCSREEALAGVAAAAGTATAASMQQKRCYCEFELRDACVLGSPSEAAAQAALHFQPLQSMLTVDGEAVYEDVRGLSYLWFCRLLLKLLEALQLSAAQSEFPAEPCEGLAEAAGLAELRFEGPLTLFVWTARADFLLQRTLRKGAGASGALRGAVAPSLVSALLFDFAAVLQQLQLLPPGFSCTSKEAVDLDGLLRAADFGAFDARERQEAKQLKEDILNILPNQQARFCLTPPLRDPAASVPAEEPTTHLLLRQSTEDPRLTGLAVLLPDPAWMTPRDRTLLLLELALRLAVFGRVEIFDSVNTMACEAFGVEFVITGAPGIRRKADWESFERPLGVVEQALLLSKSRSLIEGNPCNDPLALEEVGAVVSRALVLPPSGSDSRISTSTKEYYRARLHALEQQPPDEFLPEPNCQLLSPDWVVFSGGLWLRCRTEFHRTKTVERACLQLHALCEQLYDADPPGCYRLFGLLFHADLLSWWELQREVGVRMMRIGATLTAAEKFTELKMWEEAADCLVAADRRADARSLLEKQIAAHPTPHLLCTLADLEKQQNTQRAEDLYTQAWTLSGGRYARAQRGLASLHLQAGRLPAAAAALRLATAASSLHAPSWFALGCCAMKLDLLLEARAAFARVVAIDPEEGDAWANLAAVHCKREAWAAAFQCINEAAKHKRENWMVWETFISISVRLRDVQAIARGLRMLVQINAKAHIDPWIYSFLEELVSFELKRLASRTSEDSEDRAEDGKVPGVLRQTLSCLQFLVQHVSDSAELFRVNDLLQQMKTTVETHQSRIIPEADVAKERMELISLRISALQQRARDARCQEGKNATPTD</sequence>
<dbReference type="SMART" id="SM00028">
    <property type="entry name" value="TPR"/>
    <property type="match status" value="3"/>
</dbReference>
<name>A0A1D3D6U6_9EIME</name>
<protein>
    <submittedName>
        <fullName evidence="5">TPR domain-containing protein</fullName>
    </submittedName>
</protein>